<comment type="similarity">
    <text evidence="1">Belongs to the glycosyltransferase 2 family.</text>
</comment>
<evidence type="ECO:0000256" key="1">
    <source>
        <dbReference type="ARBA" id="ARBA00006739"/>
    </source>
</evidence>
<dbReference type="InterPro" id="IPR001173">
    <property type="entry name" value="Glyco_trans_2-like"/>
</dbReference>
<evidence type="ECO:0000259" key="4">
    <source>
        <dbReference type="Pfam" id="PF00535"/>
    </source>
</evidence>
<keyword evidence="2" id="KW-0328">Glycosyltransferase</keyword>
<gene>
    <name evidence="5" type="ORF">JN12_03869</name>
</gene>
<evidence type="ECO:0000313" key="5">
    <source>
        <dbReference type="EMBL" id="TWJ13380.1"/>
    </source>
</evidence>
<evidence type="ECO:0000256" key="3">
    <source>
        <dbReference type="ARBA" id="ARBA00022679"/>
    </source>
</evidence>
<keyword evidence="6" id="KW-1185">Reference proteome</keyword>
<comment type="caution">
    <text evidence="5">The sequence shown here is derived from an EMBL/GenBank/DDBJ whole genome shotgun (WGS) entry which is preliminary data.</text>
</comment>
<dbReference type="PANTHER" id="PTHR43179:SF12">
    <property type="entry name" value="GALACTOFURANOSYLTRANSFERASE GLFT2"/>
    <property type="match status" value="1"/>
</dbReference>
<dbReference type="SUPFAM" id="SSF53448">
    <property type="entry name" value="Nucleotide-diphospho-sugar transferases"/>
    <property type="match status" value="1"/>
</dbReference>
<protein>
    <recommendedName>
        <fullName evidence="4">Glycosyltransferase 2-like domain-containing protein</fullName>
    </recommendedName>
</protein>
<dbReference type="Proteomes" id="UP000319449">
    <property type="component" value="Unassembled WGS sequence"/>
</dbReference>
<proteinExistence type="inferred from homology"/>
<dbReference type="EMBL" id="VLLN01000041">
    <property type="protein sequence ID" value="TWJ13380.1"/>
    <property type="molecule type" value="Genomic_DNA"/>
</dbReference>
<dbReference type="InterPro" id="IPR029044">
    <property type="entry name" value="Nucleotide-diphossugar_trans"/>
</dbReference>
<name>A0A562V648_9BACT</name>
<dbReference type="Pfam" id="PF00535">
    <property type="entry name" value="Glycos_transf_2"/>
    <property type="match status" value="1"/>
</dbReference>
<reference evidence="5 6" key="1">
    <citation type="submission" date="2019-07" db="EMBL/GenBank/DDBJ databases">
        <title>Genomic Encyclopedia of Archaeal and Bacterial Type Strains, Phase II (KMG-II): from individual species to whole genera.</title>
        <authorList>
            <person name="Goeker M."/>
        </authorList>
    </citation>
    <scope>NUCLEOTIDE SEQUENCE [LARGE SCALE GENOMIC DNA]</scope>
    <source>
        <strain evidence="5 6">ATCC BAA-1139</strain>
    </source>
</reference>
<dbReference type="OrthoDB" id="9771846at2"/>
<evidence type="ECO:0000256" key="2">
    <source>
        <dbReference type="ARBA" id="ARBA00022676"/>
    </source>
</evidence>
<sequence length="329" mass="36432">MPLICASLIILNWNGRQYLDDCLGSLADQTFRDFETILVDNGSTDGSAAYVRERFPWVRLVELPENVGFTGGNDQGLRAAAGEFIVTLNNDTKADPGFLEELLRPALADPRIGMVAAKMLNFYDPGRIDSVGVKVAGNGLGYNIGVGEEDGGQYDEPAEVFGPCAGAALYRRVMLDQVGFFDPEFFAYYEDLDLAWRGRLAGWRCVTAPGAVVYHVHSATSGKMSPFTVYQVQRNKWFTLIKNWPASLILRQLPWIISFDLGALVLALLRGRGWSALRARADVLRSLPRLLARRRAVQAGRRLTTAEIARFLVPADRALSTFARKVAER</sequence>
<dbReference type="CDD" id="cd04186">
    <property type="entry name" value="GT_2_like_c"/>
    <property type="match status" value="1"/>
</dbReference>
<accession>A0A562V648</accession>
<evidence type="ECO:0000313" key="6">
    <source>
        <dbReference type="Proteomes" id="UP000319449"/>
    </source>
</evidence>
<organism evidence="5 6">
    <name type="scientific">Geobacter argillaceus</name>
    <dbReference type="NCBI Taxonomy" id="345631"/>
    <lineage>
        <taxon>Bacteria</taxon>
        <taxon>Pseudomonadati</taxon>
        <taxon>Thermodesulfobacteriota</taxon>
        <taxon>Desulfuromonadia</taxon>
        <taxon>Geobacterales</taxon>
        <taxon>Geobacteraceae</taxon>
        <taxon>Geobacter</taxon>
    </lineage>
</organism>
<feature type="domain" description="Glycosyltransferase 2-like" evidence="4">
    <location>
        <begin position="7"/>
        <end position="178"/>
    </location>
</feature>
<keyword evidence="3" id="KW-0808">Transferase</keyword>
<dbReference type="Gene3D" id="3.90.550.10">
    <property type="entry name" value="Spore Coat Polysaccharide Biosynthesis Protein SpsA, Chain A"/>
    <property type="match status" value="1"/>
</dbReference>
<dbReference type="PANTHER" id="PTHR43179">
    <property type="entry name" value="RHAMNOSYLTRANSFERASE WBBL"/>
    <property type="match status" value="1"/>
</dbReference>
<dbReference type="AlphaFoldDB" id="A0A562V648"/>
<dbReference type="GO" id="GO:0016757">
    <property type="term" value="F:glycosyltransferase activity"/>
    <property type="evidence" value="ECO:0007669"/>
    <property type="project" value="UniProtKB-KW"/>
</dbReference>